<gene>
    <name evidence="1" type="ORF">M2272_005867</name>
</gene>
<proteinExistence type="predicted"/>
<name>A0ABT6L8B2_9MYCO</name>
<dbReference type="RefSeq" id="WP_280835751.1">
    <property type="nucleotide sequence ID" value="NZ_JARXVE010000016.1"/>
</dbReference>
<accession>A0ABT6L8B2</accession>
<evidence type="ECO:0000313" key="2">
    <source>
        <dbReference type="Proteomes" id="UP001160130"/>
    </source>
</evidence>
<protein>
    <submittedName>
        <fullName evidence="1">Uncharacterized protein</fullName>
    </submittedName>
</protein>
<keyword evidence="2" id="KW-1185">Reference proteome</keyword>
<sequence length="78" mass="8802">MTQMRITVNGDRWLDGDLGEWQQKPPEQFVKALQAPSTQIPGLRQLLTVLAECATQDKSCSLELTNSERGWTLTVEEL</sequence>
<dbReference type="Proteomes" id="UP001160130">
    <property type="component" value="Unassembled WGS sequence"/>
</dbReference>
<dbReference type="EMBL" id="JARXVE010000016">
    <property type="protein sequence ID" value="MDH6199199.1"/>
    <property type="molecule type" value="Genomic_DNA"/>
</dbReference>
<comment type="caution">
    <text evidence="1">The sequence shown here is derived from an EMBL/GenBank/DDBJ whole genome shotgun (WGS) entry which is preliminary data.</text>
</comment>
<evidence type="ECO:0000313" key="1">
    <source>
        <dbReference type="EMBL" id="MDH6199199.1"/>
    </source>
</evidence>
<reference evidence="1 2" key="1">
    <citation type="submission" date="2023-04" db="EMBL/GenBank/DDBJ databases">
        <title>Forest soil microbial communities from Buena Vista Peninsula, Colon Province, Panama.</title>
        <authorList>
            <person name="Bouskill N."/>
        </authorList>
    </citation>
    <scope>NUCLEOTIDE SEQUENCE [LARGE SCALE GENOMIC DNA]</scope>
    <source>
        <strain evidence="1 2">AC80</strain>
    </source>
</reference>
<organism evidence="1 2">
    <name type="scientific">Mycolicibacterium frederiksbergense</name>
    <dbReference type="NCBI Taxonomy" id="117567"/>
    <lineage>
        <taxon>Bacteria</taxon>
        <taxon>Bacillati</taxon>
        <taxon>Actinomycetota</taxon>
        <taxon>Actinomycetes</taxon>
        <taxon>Mycobacteriales</taxon>
        <taxon>Mycobacteriaceae</taxon>
        <taxon>Mycolicibacterium</taxon>
    </lineage>
</organism>